<dbReference type="Proteomes" id="UP001232973">
    <property type="component" value="Unassembled WGS sequence"/>
</dbReference>
<dbReference type="RefSeq" id="WP_274455780.1">
    <property type="nucleotide sequence ID" value="NZ_CP067097.1"/>
</dbReference>
<proteinExistence type="inferred from homology"/>
<evidence type="ECO:0000313" key="11">
    <source>
        <dbReference type="EMBL" id="MDQ0188374.1"/>
    </source>
</evidence>
<name>A0ABT9XE74_9BACL</name>
<comment type="similarity">
    <text evidence="2 9">Belongs to the RecN family.</text>
</comment>
<reference evidence="11 12" key="1">
    <citation type="submission" date="2023-07" db="EMBL/GenBank/DDBJ databases">
        <title>Genomic Encyclopedia of Type Strains, Phase IV (KMG-IV): sequencing the most valuable type-strain genomes for metagenomic binning, comparative biology and taxonomic classification.</title>
        <authorList>
            <person name="Goeker M."/>
        </authorList>
    </citation>
    <scope>NUCLEOTIDE SEQUENCE [LARGE SCALE GENOMIC DNA]</scope>
    <source>
        <strain evidence="11 12">DSM 4006</strain>
    </source>
</reference>
<evidence type="ECO:0000256" key="7">
    <source>
        <dbReference type="ARBA" id="ARBA00023204"/>
    </source>
</evidence>
<dbReference type="InterPro" id="IPR027417">
    <property type="entry name" value="P-loop_NTPase"/>
</dbReference>
<dbReference type="InterPro" id="IPR004604">
    <property type="entry name" value="DNA_recomb/repair_RecN"/>
</dbReference>
<evidence type="ECO:0000256" key="5">
    <source>
        <dbReference type="ARBA" id="ARBA00022763"/>
    </source>
</evidence>
<keyword evidence="4" id="KW-0547">Nucleotide-binding</keyword>
<organism evidence="11 12">
    <name type="scientific">Alicyclobacillus cycloheptanicus</name>
    <dbReference type="NCBI Taxonomy" id="1457"/>
    <lineage>
        <taxon>Bacteria</taxon>
        <taxon>Bacillati</taxon>
        <taxon>Bacillota</taxon>
        <taxon>Bacilli</taxon>
        <taxon>Bacillales</taxon>
        <taxon>Alicyclobacillaceae</taxon>
        <taxon>Alicyclobacillus</taxon>
    </lineage>
</organism>
<evidence type="ECO:0000259" key="10">
    <source>
        <dbReference type="SMART" id="SM00382"/>
    </source>
</evidence>
<keyword evidence="5 9" id="KW-0227">DNA damage</keyword>
<dbReference type="PANTHER" id="PTHR11059:SF0">
    <property type="entry name" value="DNA REPAIR PROTEIN RECN"/>
    <property type="match status" value="1"/>
</dbReference>
<protein>
    <recommendedName>
        <fullName evidence="3 9">DNA repair protein RecN</fullName>
    </recommendedName>
    <alternativeName>
        <fullName evidence="8 9">Recombination protein N</fullName>
    </alternativeName>
</protein>
<dbReference type="InterPro" id="IPR003395">
    <property type="entry name" value="RecF/RecN/SMC_N"/>
</dbReference>
<evidence type="ECO:0000256" key="3">
    <source>
        <dbReference type="ARBA" id="ARBA00021315"/>
    </source>
</evidence>
<evidence type="ECO:0000256" key="2">
    <source>
        <dbReference type="ARBA" id="ARBA00009441"/>
    </source>
</evidence>
<keyword evidence="6" id="KW-0067">ATP-binding</keyword>
<dbReference type="PANTHER" id="PTHR11059">
    <property type="entry name" value="DNA REPAIR PROTEIN RECN"/>
    <property type="match status" value="1"/>
</dbReference>
<evidence type="ECO:0000313" key="12">
    <source>
        <dbReference type="Proteomes" id="UP001232973"/>
    </source>
</evidence>
<evidence type="ECO:0000256" key="9">
    <source>
        <dbReference type="PIRNR" id="PIRNR003128"/>
    </source>
</evidence>
<comment type="function">
    <text evidence="1 9">May be involved in recombinational repair of damaged DNA.</text>
</comment>
<dbReference type="SUPFAM" id="SSF52540">
    <property type="entry name" value="P-loop containing nucleoside triphosphate hydrolases"/>
    <property type="match status" value="2"/>
</dbReference>
<dbReference type="NCBIfam" id="TIGR00634">
    <property type="entry name" value="recN"/>
    <property type="match status" value="1"/>
</dbReference>
<dbReference type="SMART" id="SM00382">
    <property type="entry name" value="AAA"/>
    <property type="match status" value="1"/>
</dbReference>
<dbReference type="CDD" id="cd03241">
    <property type="entry name" value="ABC_RecN"/>
    <property type="match status" value="2"/>
</dbReference>
<accession>A0ABT9XE74</accession>
<keyword evidence="12" id="KW-1185">Reference proteome</keyword>
<feature type="domain" description="AAA+ ATPase" evidence="10">
    <location>
        <begin position="21"/>
        <end position="519"/>
    </location>
</feature>
<dbReference type="Pfam" id="PF02463">
    <property type="entry name" value="SMC_N"/>
    <property type="match status" value="1"/>
</dbReference>
<dbReference type="InterPro" id="IPR003593">
    <property type="entry name" value="AAA+_ATPase"/>
</dbReference>
<evidence type="ECO:0000256" key="8">
    <source>
        <dbReference type="ARBA" id="ARBA00033408"/>
    </source>
</evidence>
<dbReference type="Gene3D" id="3.40.50.300">
    <property type="entry name" value="P-loop containing nucleotide triphosphate hydrolases"/>
    <property type="match status" value="2"/>
</dbReference>
<dbReference type="EMBL" id="JAUSTP010000001">
    <property type="protein sequence ID" value="MDQ0188374.1"/>
    <property type="molecule type" value="Genomic_DNA"/>
</dbReference>
<dbReference type="PIRSF" id="PIRSF003128">
    <property type="entry name" value="RecN"/>
    <property type="match status" value="1"/>
</dbReference>
<gene>
    <name evidence="11" type="ORF">J2S03_000178</name>
</gene>
<sequence>MLLELSVQNLALIDHVRLELRPGLTVLTGETGAGKSILLDAIGLILGNRASSDLVRKGADRCVVEALVEVPAAANEAVQSLLDAAGIELDPAEPLVISREVHATGRTVCRVNARMATVQMLRELGSLLVQQHGQHDHQGLLRQEEQLRLLDLYGRHQELLDQVRSSYRRWIDAKAALEQAAVNEQERMRRMDMLAFQIREIEEASLRAGEEEELRAARQRLQYADKIAGAVKTALEALSGDDARPGVSTLLASAAREVAAAATHDAALTEVKELMETAEVNVDEALRSLFRYLDTIEADPDELAAIEDRLALIRTLERKYGASVEAVLAHLDAVKAAYESLVNHEARMLERTQAVEAAQAELAALCKALHEARQSASTRLSAEVQRVLRELDLPNASLHIVVEPRLHASGEPAFGPHGADEVAFLFSANRGESPKPLQKIASGGELSRTLLAFKAVLAEVDALDTLIFDEIDVGVSGSAAQRIAEQLQKLGRVRQILCVTHSPQVAAAGDDHFCIEKSERAEHTTTVVHRLDFAGRVAEIARLVGAGLAGQTAVDHAEALLRGFHPVQ</sequence>
<evidence type="ECO:0000256" key="6">
    <source>
        <dbReference type="ARBA" id="ARBA00022840"/>
    </source>
</evidence>
<comment type="caution">
    <text evidence="11">The sequence shown here is derived from an EMBL/GenBank/DDBJ whole genome shotgun (WGS) entry which is preliminary data.</text>
</comment>
<evidence type="ECO:0000256" key="4">
    <source>
        <dbReference type="ARBA" id="ARBA00022741"/>
    </source>
</evidence>
<keyword evidence="7 9" id="KW-0234">DNA repair</keyword>
<evidence type="ECO:0000256" key="1">
    <source>
        <dbReference type="ARBA" id="ARBA00003618"/>
    </source>
</evidence>